<dbReference type="OrthoDB" id="6770331at2759"/>
<accession>A0A3P8GQP2</accession>
<dbReference type="AlphaFoldDB" id="A0A3P8GQP2"/>
<gene>
    <name evidence="1" type="ORF">ECPE_LOCUS14120</name>
</gene>
<dbReference type="GO" id="GO:0006396">
    <property type="term" value="P:RNA processing"/>
    <property type="evidence" value="ECO:0007669"/>
    <property type="project" value="InterPro"/>
</dbReference>
<keyword evidence="2" id="KW-1185">Reference proteome</keyword>
<reference evidence="1 2" key="1">
    <citation type="submission" date="2018-11" db="EMBL/GenBank/DDBJ databases">
        <authorList>
            <consortium name="Pathogen Informatics"/>
        </authorList>
    </citation>
    <scope>NUCLEOTIDE SEQUENCE [LARGE SCALE GENOMIC DNA]</scope>
    <source>
        <strain evidence="1 2">Egypt</strain>
    </source>
</reference>
<name>A0A3P8GQP2_9TREM</name>
<evidence type="ECO:0000313" key="1">
    <source>
        <dbReference type="EMBL" id="VDP91392.1"/>
    </source>
</evidence>
<sequence>MEYCHFAISNYDPSSAESAMVAQEIFEAALSHQGLNVASGTVLWEVYREVQFLILAHLSKDPSQTVDEHLRQMDKLFRHMQNTLTEYEEFLKGVGSSLYSSTDNRSPVPPDCMDEYKKATAQLESLLEFEEKIEEDVLSVDKPRLLRTFARAVRNCPWSVTLWLRYALATEVTVTEELANGGTNGLDGTEHSDAENRAFAKVEAVFETAVISGFQEPSNLLQLWVAYCDYRLRRLLRTEKKSTEWEIQLSNLRDTFTRASSELFQREYSLCFQFVVRRGLPILAALCVFPS</sequence>
<dbReference type="SMART" id="SM00386">
    <property type="entry name" value="HAT"/>
    <property type="match status" value="2"/>
</dbReference>
<dbReference type="Proteomes" id="UP000272942">
    <property type="component" value="Unassembled WGS sequence"/>
</dbReference>
<evidence type="ECO:0000313" key="2">
    <source>
        <dbReference type="Proteomes" id="UP000272942"/>
    </source>
</evidence>
<dbReference type="InterPro" id="IPR011990">
    <property type="entry name" value="TPR-like_helical_dom_sf"/>
</dbReference>
<organism evidence="1 2">
    <name type="scientific">Echinostoma caproni</name>
    <dbReference type="NCBI Taxonomy" id="27848"/>
    <lineage>
        <taxon>Eukaryota</taxon>
        <taxon>Metazoa</taxon>
        <taxon>Spiralia</taxon>
        <taxon>Lophotrochozoa</taxon>
        <taxon>Platyhelminthes</taxon>
        <taxon>Trematoda</taxon>
        <taxon>Digenea</taxon>
        <taxon>Plagiorchiida</taxon>
        <taxon>Echinostomata</taxon>
        <taxon>Echinostomatoidea</taxon>
        <taxon>Echinostomatidae</taxon>
        <taxon>Echinostoma</taxon>
    </lineage>
</organism>
<dbReference type="EMBL" id="UZAN01056754">
    <property type="protein sequence ID" value="VDP91392.1"/>
    <property type="molecule type" value="Genomic_DNA"/>
</dbReference>
<dbReference type="Gene3D" id="1.25.40.10">
    <property type="entry name" value="Tetratricopeptide repeat domain"/>
    <property type="match status" value="2"/>
</dbReference>
<protein>
    <submittedName>
        <fullName evidence="1">Uncharacterized protein</fullName>
    </submittedName>
</protein>
<proteinExistence type="predicted"/>
<dbReference type="InterPro" id="IPR003107">
    <property type="entry name" value="HAT"/>
</dbReference>
<dbReference type="SUPFAM" id="SSF48452">
    <property type="entry name" value="TPR-like"/>
    <property type="match status" value="1"/>
</dbReference>